<gene>
    <name evidence="2" type="ORF">SAMN05421752_1135</name>
</gene>
<evidence type="ECO:0000256" key="1">
    <source>
        <dbReference type="ARBA" id="ARBA00007958"/>
    </source>
</evidence>
<reference evidence="3" key="1">
    <citation type="submission" date="2017-01" db="EMBL/GenBank/DDBJ databases">
        <authorList>
            <person name="Varghese N."/>
            <person name="Submissions S."/>
        </authorList>
    </citation>
    <scope>NUCLEOTIDE SEQUENCE [LARGE SCALE GENOMIC DNA]</scope>
    <source>
        <strain evidence="3">type strain: HArc-</strain>
    </source>
</reference>
<dbReference type="InterPro" id="IPR050155">
    <property type="entry name" value="HAD-like_hydrolase_sf"/>
</dbReference>
<dbReference type="PANTHER" id="PTHR43434">
    <property type="entry name" value="PHOSPHOGLYCOLATE PHOSPHATASE"/>
    <property type="match status" value="1"/>
</dbReference>
<dbReference type="SUPFAM" id="SSF56784">
    <property type="entry name" value="HAD-like"/>
    <property type="match status" value="1"/>
</dbReference>
<dbReference type="AlphaFoldDB" id="A0A1N7GKV1"/>
<sequence length="232" mass="26445">MTTPPQFDRGTDRQTDHAILFDMDGVILEGRGSDPIVHSHALEDVIDDLDLDLDQEHLDTLERYEYTAAFEAACETIGIDPVSFYKRREEYSATHIIDRIRAGKRELYPDVDAIESLQERCLTGLVSNNYDPAVSFVVNHFELDTFSFVRGRDLGVEGFRRRKPEPYYLQEALETLDVSDGWYVGDRETDLVAAERAGLRPVFVRRAHNATVEPDLEAYTEVQSLSELTDLV</sequence>
<dbReference type="InterPro" id="IPR006439">
    <property type="entry name" value="HAD-SF_hydro_IA"/>
</dbReference>
<name>A0A1N7GKV1_9EURY</name>
<proteinExistence type="inferred from homology"/>
<dbReference type="SFLD" id="SFLDS00003">
    <property type="entry name" value="Haloacid_Dehalogenase"/>
    <property type="match status" value="1"/>
</dbReference>
<accession>A0A1N7GKV1</accession>
<evidence type="ECO:0000313" key="2">
    <source>
        <dbReference type="EMBL" id="SIS13159.1"/>
    </source>
</evidence>
<dbReference type="InterPro" id="IPR036412">
    <property type="entry name" value="HAD-like_sf"/>
</dbReference>
<dbReference type="EMBL" id="FTNR01000013">
    <property type="protein sequence ID" value="SIS13159.1"/>
    <property type="molecule type" value="Genomic_DNA"/>
</dbReference>
<protein>
    <submittedName>
        <fullName evidence="2">Haloacid dehalogenase superfamily, subfamily IA, variant 1 with third motif having Dx(3-4)D or Dx(3-4)E</fullName>
    </submittedName>
</protein>
<dbReference type="NCBIfam" id="TIGR01549">
    <property type="entry name" value="HAD-SF-IA-v1"/>
    <property type="match status" value="1"/>
</dbReference>
<dbReference type="RefSeq" id="WP_076610176.1">
    <property type="nucleotide sequence ID" value="NZ_FTNR01000013.1"/>
</dbReference>
<dbReference type="PANTHER" id="PTHR43434:SF1">
    <property type="entry name" value="PHOSPHOGLYCOLATE PHOSPHATASE"/>
    <property type="match status" value="1"/>
</dbReference>
<dbReference type="Pfam" id="PF00702">
    <property type="entry name" value="Hydrolase"/>
    <property type="match status" value="1"/>
</dbReference>
<dbReference type="STRING" id="308853.SAMN05421752_1135"/>
<dbReference type="SFLD" id="SFLDG01129">
    <property type="entry name" value="C1.5:_HAD__Beta-PGM__Phosphata"/>
    <property type="match status" value="1"/>
</dbReference>
<keyword evidence="3" id="KW-1185">Reference proteome</keyword>
<organism evidence="2 3">
    <name type="scientific">Natronorubrum thiooxidans</name>
    <dbReference type="NCBI Taxonomy" id="308853"/>
    <lineage>
        <taxon>Archaea</taxon>
        <taxon>Methanobacteriati</taxon>
        <taxon>Methanobacteriota</taxon>
        <taxon>Stenosarchaea group</taxon>
        <taxon>Halobacteria</taxon>
        <taxon>Halobacteriales</taxon>
        <taxon>Natrialbaceae</taxon>
        <taxon>Natronorubrum</taxon>
    </lineage>
</organism>
<dbReference type="Proteomes" id="UP000185936">
    <property type="component" value="Unassembled WGS sequence"/>
</dbReference>
<dbReference type="GO" id="GO:0006281">
    <property type="term" value="P:DNA repair"/>
    <property type="evidence" value="ECO:0007669"/>
    <property type="project" value="TreeGrafter"/>
</dbReference>
<dbReference type="Gene3D" id="3.40.50.1000">
    <property type="entry name" value="HAD superfamily/HAD-like"/>
    <property type="match status" value="1"/>
</dbReference>
<dbReference type="InterPro" id="IPR023214">
    <property type="entry name" value="HAD_sf"/>
</dbReference>
<dbReference type="OrthoDB" id="115864at2157"/>
<evidence type="ECO:0000313" key="3">
    <source>
        <dbReference type="Proteomes" id="UP000185936"/>
    </source>
</evidence>
<dbReference type="GO" id="GO:0008967">
    <property type="term" value="F:phosphoglycolate phosphatase activity"/>
    <property type="evidence" value="ECO:0007669"/>
    <property type="project" value="TreeGrafter"/>
</dbReference>
<comment type="similarity">
    <text evidence="1">Belongs to the HAD-like hydrolase superfamily.</text>
</comment>